<name>A0A2P2PP23_RHIMU</name>
<protein>
    <submittedName>
        <fullName evidence="1">Uncharacterized protein</fullName>
    </submittedName>
</protein>
<sequence>MPFNPILLIGYSLQQQTCIENKIFIQMDSLHVSLLVLAETKK</sequence>
<organism evidence="1">
    <name type="scientific">Rhizophora mucronata</name>
    <name type="common">Asiatic mangrove</name>
    <dbReference type="NCBI Taxonomy" id="61149"/>
    <lineage>
        <taxon>Eukaryota</taxon>
        <taxon>Viridiplantae</taxon>
        <taxon>Streptophyta</taxon>
        <taxon>Embryophyta</taxon>
        <taxon>Tracheophyta</taxon>
        <taxon>Spermatophyta</taxon>
        <taxon>Magnoliopsida</taxon>
        <taxon>eudicotyledons</taxon>
        <taxon>Gunneridae</taxon>
        <taxon>Pentapetalae</taxon>
        <taxon>rosids</taxon>
        <taxon>fabids</taxon>
        <taxon>Malpighiales</taxon>
        <taxon>Rhizophoraceae</taxon>
        <taxon>Rhizophora</taxon>
    </lineage>
</organism>
<evidence type="ECO:0000313" key="1">
    <source>
        <dbReference type="EMBL" id="MBX56431.1"/>
    </source>
</evidence>
<dbReference type="EMBL" id="GGEC01075947">
    <property type="protein sequence ID" value="MBX56431.1"/>
    <property type="molecule type" value="Transcribed_RNA"/>
</dbReference>
<accession>A0A2P2PP23</accession>
<reference evidence="1" key="1">
    <citation type="submission" date="2018-02" db="EMBL/GenBank/DDBJ databases">
        <title>Rhizophora mucronata_Transcriptome.</title>
        <authorList>
            <person name="Meera S.P."/>
            <person name="Sreeshan A."/>
            <person name="Augustine A."/>
        </authorList>
    </citation>
    <scope>NUCLEOTIDE SEQUENCE</scope>
    <source>
        <tissue evidence="1">Leaf</tissue>
    </source>
</reference>
<dbReference type="AlphaFoldDB" id="A0A2P2PP23"/>
<proteinExistence type="predicted"/>